<dbReference type="STRING" id="589924.Ferp_0399"/>
<gene>
    <name evidence="3" type="ordered locus">Ferp_0399</name>
</gene>
<feature type="transmembrane region" description="Helical" evidence="1">
    <location>
        <begin position="546"/>
        <end position="566"/>
    </location>
</feature>
<keyword evidence="1" id="KW-0472">Membrane</keyword>
<feature type="transmembrane region" description="Helical" evidence="1">
    <location>
        <begin position="92"/>
        <end position="110"/>
    </location>
</feature>
<feature type="transmembrane region" description="Helical" evidence="1">
    <location>
        <begin position="479"/>
        <end position="503"/>
    </location>
</feature>
<evidence type="ECO:0000313" key="4">
    <source>
        <dbReference type="Proteomes" id="UP000002613"/>
    </source>
</evidence>
<feature type="transmembrane region" description="Helical" evidence="1">
    <location>
        <begin position="515"/>
        <end position="534"/>
    </location>
</feature>
<dbReference type="GeneID" id="8777897"/>
<keyword evidence="1" id="KW-0812">Transmembrane</keyword>
<dbReference type="Proteomes" id="UP000002613">
    <property type="component" value="Chromosome"/>
</dbReference>
<dbReference type="PANTHER" id="PTHR43849">
    <property type="entry name" value="BLL3936 PROTEIN"/>
    <property type="match status" value="1"/>
</dbReference>
<dbReference type="EMBL" id="CP001899">
    <property type="protein sequence ID" value="ADC64576.1"/>
    <property type="molecule type" value="Genomic_DNA"/>
</dbReference>
<organism evidence="3 4">
    <name type="scientific">Ferroglobus placidus (strain DSM 10642 / AEDII12DO)</name>
    <dbReference type="NCBI Taxonomy" id="589924"/>
    <lineage>
        <taxon>Archaea</taxon>
        <taxon>Methanobacteriati</taxon>
        <taxon>Methanobacteriota</taxon>
        <taxon>Archaeoglobi</taxon>
        <taxon>Archaeoglobales</taxon>
        <taxon>Archaeoglobaceae</taxon>
        <taxon>Ferroglobus</taxon>
    </lineage>
</organism>
<evidence type="ECO:0000313" key="3">
    <source>
        <dbReference type="EMBL" id="ADC64576.1"/>
    </source>
</evidence>
<feature type="transmembrane region" description="Helical" evidence="1">
    <location>
        <begin position="286"/>
        <end position="308"/>
    </location>
</feature>
<name>D3S2P6_FERPA</name>
<feature type="transmembrane region" description="Helical" evidence="1">
    <location>
        <begin position="12"/>
        <end position="30"/>
    </location>
</feature>
<reference evidence="3 4" key="2">
    <citation type="journal article" date="2011" name="Stand. Genomic Sci.">
        <title>Complete genome sequence of Ferroglobus placidus AEDII12DO.</title>
        <authorList>
            <person name="Anderson I."/>
            <person name="Risso C."/>
            <person name="Holmes D."/>
            <person name="Lucas S."/>
            <person name="Copeland A."/>
            <person name="Lapidus A."/>
            <person name="Cheng J.F."/>
            <person name="Bruce D."/>
            <person name="Goodwin L."/>
            <person name="Pitluck S."/>
            <person name="Saunders E."/>
            <person name="Brettin T."/>
            <person name="Detter J.C."/>
            <person name="Han C."/>
            <person name="Tapia R."/>
            <person name="Larimer F."/>
            <person name="Land M."/>
            <person name="Hauser L."/>
            <person name="Woyke T."/>
            <person name="Lovley D."/>
            <person name="Kyrpides N."/>
            <person name="Ivanova N."/>
        </authorList>
    </citation>
    <scope>NUCLEOTIDE SEQUENCE [LARGE SCALE GENOMIC DNA]</scope>
    <source>
        <strain evidence="4">DSM 10642 / AEDII12DO</strain>
    </source>
</reference>
<evidence type="ECO:0000256" key="1">
    <source>
        <dbReference type="SAM" id="Phobius"/>
    </source>
</evidence>
<reference evidence="4" key="1">
    <citation type="submission" date="2010-02" db="EMBL/GenBank/DDBJ databases">
        <title>Complete sequence of Ferroglobus placidus DSM 10642.</title>
        <authorList>
            <consortium name="US DOE Joint Genome Institute"/>
            <person name="Lucas S."/>
            <person name="Copeland A."/>
            <person name="Lapidus A."/>
            <person name="Cheng J.-F."/>
            <person name="Bruce D."/>
            <person name="Goodwin L."/>
            <person name="Pitluck S."/>
            <person name="Saunders E."/>
            <person name="Brettin T."/>
            <person name="Detter J.C."/>
            <person name="Han C."/>
            <person name="Tapia R."/>
            <person name="Larimer F."/>
            <person name="Land M."/>
            <person name="Hauser L."/>
            <person name="Kyrpides N."/>
            <person name="Ivanova N."/>
            <person name="Holmes D."/>
            <person name="Lovley D."/>
            <person name="Kyrpides N."/>
            <person name="Anderson I.J."/>
            <person name="Woyke T."/>
        </authorList>
    </citation>
    <scope>NUCLEOTIDE SEQUENCE [LARGE SCALE GENOMIC DNA]</scope>
    <source>
        <strain evidence="4">DSM 10642 / AEDII12DO</strain>
    </source>
</reference>
<feature type="transmembrane region" description="Helical" evidence="1">
    <location>
        <begin position="424"/>
        <end position="447"/>
    </location>
</feature>
<feature type="transmembrane region" description="Helical" evidence="1">
    <location>
        <begin position="36"/>
        <end position="53"/>
    </location>
</feature>
<feature type="transmembrane region" description="Helical" evidence="1">
    <location>
        <begin position="395"/>
        <end position="418"/>
    </location>
</feature>
<evidence type="ECO:0000259" key="2">
    <source>
        <dbReference type="Pfam" id="PF06808"/>
    </source>
</evidence>
<sequence>MNKISNKVTRENIIYLLSSVWVFLQLYVLAILKNDFTLKIVHITFALILAFLVKPSKHPLNKFVDPILVILAALTGIFYLMREEYILERIPLLTPITFPDILFGSLLIFLTVESVRRVAGRVLTVFISLFVLYWIVGPAIPGVMHHGVSLQLIFEQIALSPDGILGFLLYISATYVFMFILFSSILYGTGIGTVYINVALRAVGMKRGGAAKAAIIASSLFGTISGASVSNVLATGTFTIPMMKKAGYRASFAAAVEAIASTGGQLVPPIMGAAAFIMAEVLNVNYLYIITAAIIPAFLYYASIFITVDLIAQRDKLKGFEVKISWKDVLKNLYLFLPLVVLIYRLVTTMSPLGAIVDSLTFTFAFIFFKILVIDKKPRNLKLILDSFSDAAKNATVVACILAGVGMVVGIIGLTGLGQKLTSVIISLSHGNIVVLTVLTMILAILLGMGMPTTAAYVLTASIAAPILIHAGFDKIATHLFVFYFAMLSAVTPPVAVASYAAASLAGSKIEETGFTAFKLATVSYVIPFLMLIYKELTQPSLNSLFTVFFILSGFVALSIAVVGYFGRKLSVAYRILFAFLAILLLQQLLLFKFLGLIILTSMLYILRKKALYEVYQNGND</sequence>
<dbReference type="PaxDb" id="589924-Ferp_0399"/>
<feature type="transmembrane region" description="Helical" evidence="1">
    <location>
        <begin position="60"/>
        <end position="80"/>
    </location>
</feature>
<feature type="transmembrane region" description="Helical" evidence="1">
    <location>
        <begin position="454"/>
        <end position="473"/>
    </location>
</feature>
<proteinExistence type="predicted"/>
<dbReference type="RefSeq" id="WP_012964923.1">
    <property type="nucleotide sequence ID" value="NC_013849.1"/>
</dbReference>
<feature type="transmembrane region" description="Helical" evidence="1">
    <location>
        <begin position="578"/>
        <end position="607"/>
    </location>
</feature>
<dbReference type="InterPro" id="IPR011853">
    <property type="entry name" value="TRAP_DctM-Dct_fused"/>
</dbReference>
<feature type="transmembrane region" description="Helical" evidence="1">
    <location>
        <begin position="209"/>
        <end position="234"/>
    </location>
</feature>
<feature type="domain" description="TRAP C4-dicarboxylate transport system permease DctM subunit" evidence="2">
    <location>
        <begin position="107"/>
        <end position="533"/>
    </location>
</feature>
<dbReference type="PANTHER" id="PTHR43849:SF2">
    <property type="entry name" value="BLL3936 PROTEIN"/>
    <property type="match status" value="1"/>
</dbReference>
<protein>
    <submittedName>
        <fullName evidence="3">TRAP transporter, 4TM/12TM fusion protein</fullName>
    </submittedName>
</protein>
<accession>D3S2P6</accession>
<feature type="transmembrane region" description="Helical" evidence="1">
    <location>
        <begin position="164"/>
        <end position="188"/>
    </location>
</feature>
<dbReference type="eggNOG" id="arCOG01906">
    <property type="taxonomic scope" value="Archaea"/>
</dbReference>
<feature type="transmembrane region" description="Helical" evidence="1">
    <location>
        <begin position="353"/>
        <end position="374"/>
    </location>
</feature>
<dbReference type="InterPro" id="IPR010656">
    <property type="entry name" value="DctM"/>
</dbReference>
<keyword evidence="4" id="KW-1185">Reference proteome</keyword>
<dbReference type="HOGENOM" id="CLU_007041_3_1_2"/>
<dbReference type="KEGG" id="fpl:Ferp_0399"/>
<keyword evidence="1" id="KW-1133">Transmembrane helix</keyword>
<dbReference type="Pfam" id="PF06808">
    <property type="entry name" value="DctM"/>
    <property type="match status" value="1"/>
</dbReference>
<feature type="transmembrane region" description="Helical" evidence="1">
    <location>
        <begin position="329"/>
        <end position="347"/>
    </location>
</feature>
<feature type="transmembrane region" description="Helical" evidence="1">
    <location>
        <begin position="122"/>
        <end position="144"/>
    </location>
</feature>
<dbReference type="OrthoDB" id="371890at2157"/>
<dbReference type="NCBIfam" id="TIGR02123">
    <property type="entry name" value="TRAP_fused"/>
    <property type="match status" value="1"/>
</dbReference>
<dbReference type="AlphaFoldDB" id="D3S2P6"/>